<accession>A0ACC2IVK8</accession>
<name>A0ACC2IVK8_9PEZI</name>
<sequence length="495" mass="55104">MRIAYDSNTKKPALAPLLLVGSRYLRPGLYPHAVSHTSFFPILTHNIIGAILYAVFAIIALSEWDPLAYAISVIPVIALFVAYTLLTPQIENGSRGLRGFDIETAAWPLSLRVVIILAAILGREAYAIGLPSIKVIETLTLGFAKAISWYYLSQLARSSSWLAATVSSTFSILATRNPFAQQTDYRALMTVIASLVSLGQALYLLPKQATTKPRLWVLALIPLLPYLANLIAIQLAQSSAIVHIENHPVEVLVREAKANFDGLLRNQSDSYSAAYAEYQRRYGFDPPRGFDEWYKFAQSHQSPIIDEFDMISDGIAPFLRLSGDEVNEMITRTYDELDHELWSCVVSGQPAKTQCRHPRRTNDRNNVHFFNNITSKIPAPLDLKFLLNHLDEPTVLIPSPLLQADEPRVTNFGGQRSWETLTKYCSPRKYAPNTERDPPIETYGLPFVADRKSDVDLCKHAEGSGTRAVQRRAIDHGRLIISQLGVPAGGPVQIP</sequence>
<evidence type="ECO:0000313" key="2">
    <source>
        <dbReference type="Proteomes" id="UP001153332"/>
    </source>
</evidence>
<organism evidence="1 2">
    <name type="scientific">Lasiodiplodia mahajangana</name>
    <dbReference type="NCBI Taxonomy" id="1108764"/>
    <lineage>
        <taxon>Eukaryota</taxon>
        <taxon>Fungi</taxon>
        <taxon>Dikarya</taxon>
        <taxon>Ascomycota</taxon>
        <taxon>Pezizomycotina</taxon>
        <taxon>Dothideomycetes</taxon>
        <taxon>Dothideomycetes incertae sedis</taxon>
        <taxon>Botryosphaeriales</taxon>
        <taxon>Botryosphaeriaceae</taxon>
        <taxon>Lasiodiplodia</taxon>
    </lineage>
</organism>
<comment type="caution">
    <text evidence="1">The sequence shown here is derived from an EMBL/GenBank/DDBJ whole genome shotgun (WGS) entry which is preliminary data.</text>
</comment>
<dbReference type="EMBL" id="JAPUUL010004481">
    <property type="protein sequence ID" value="KAJ8119256.1"/>
    <property type="molecule type" value="Genomic_DNA"/>
</dbReference>
<evidence type="ECO:0000313" key="1">
    <source>
        <dbReference type="EMBL" id="KAJ8119256.1"/>
    </source>
</evidence>
<dbReference type="Proteomes" id="UP001153332">
    <property type="component" value="Unassembled WGS sequence"/>
</dbReference>
<protein>
    <submittedName>
        <fullName evidence="1">Uncharacterized protein</fullName>
    </submittedName>
</protein>
<gene>
    <name evidence="1" type="ORF">O1611_g10646</name>
</gene>
<keyword evidence="2" id="KW-1185">Reference proteome</keyword>
<proteinExistence type="predicted"/>
<reference evidence="1" key="1">
    <citation type="submission" date="2022-12" db="EMBL/GenBank/DDBJ databases">
        <title>Genome Sequence of Lasiodiplodia mahajangana.</title>
        <authorList>
            <person name="Buettner E."/>
        </authorList>
    </citation>
    <scope>NUCLEOTIDE SEQUENCE</scope>
    <source>
        <strain evidence="1">VT137</strain>
    </source>
</reference>